<dbReference type="PATRIC" id="fig|1397108.4.peg.3188"/>
<dbReference type="EMBL" id="CP012023">
    <property type="protein sequence ID" value="ALI57047.1"/>
    <property type="molecule type" value="Genomic_DNA"/>
</dbReference>
<gene>
    <name evidence="1" type="ORF">IMCC12053_3100</name>
</gene>
<protein>
    <submittedName>
        <fullName evidence="1">Uncharacterized protein</fullName>
    </submittedName>
</protein>
<dbReference type="KEGG" id="cmar:IMCC12053_3100"/>
<accession>A0A0P0ADH7</accession>
<organism evidence="1 2">
    <name type="scientific">Celeribacter marinus</name>
    <dbReference type="NCBI Taxonomy" id="1397108"/>
    <lineage>
        <taxon>Bacteria</taxon>
        <taxon>Pseudomonadati</taxon>
        <taxon>Pseudomonadota</taxon>
        <taxon>Alphaproteobacteria</taxon>
        <taxon>Rhodobacterales</taxon>
        <taxon>Roseobacteraceae</taxon>
        <taxon>Celeribacter</taxon>
    </lineage>
</organism>
<evidence type="ECO:0000313" key="2">
    <source>
        <dbReference type="Proteomes" id="UP000064920"/>
    </source>
</evidence>
<name>A0A0P0ADH7_9RHOB</name>
<sequence>MAGIPTDRFEKVTVSSVAELRDWLTAHHTQSENIWLVTFKKSVPNKYVSTQDILDEVIAFGWIDGIRRKLDDDRTMQIIGPRQTQAWAKSYKDRASRLIADGRMTVAGLNSIAASKENGLWDYWADVDALIVPDDLRAALDGKPIAAQNFDDSAPSYRRNLLRWVKLAKTPQTRTKRIAQIVDYTARDEKIPQM</sequence>
<dbReference type="RefSeq" id="WP_062220503.1">
    <property type="nucleotide sequence ID" value="NZ_CP012023.1"/>
</dbReference>
<reference evidence="1 2" key="1">
    <citation type="submission" date="2015-05" db="EMBL/GenBank/DDBJ databases">
        <authorList>
            <person name="Wang D.B."/>
            <person name="Wang M."/>
        </authorList>
    </citation>
    <scope>NUCLEOTIDE SEQUENCE [LARGE SCALE GENOMIC DNA]</scope>
    <source>
        <strain evidence="1 2">IMCC 12053</strain>
    </source>
</reference>
<evidence type="ECO:0000313" key="1">
    <source>
        <dbReference type="EMBL" id="ALI57047.1"/>
    </source>
</evidence>
<dbReference type="AlphaFoldDB" id="A0A0P0ADH7"/>
<dbReference type="Proteomes" id="UP000064920">
    <property type="component" value="Chromosome"/>
</dbReference>
<keyword evidence="2" id="KW-1185">Reference proteome</keyword>
<proteinExistence type="predicted"/>
<dbReference type="Pfam" id="PF13376">
    <property type="entry name" value="OmdA"/>
    <property type="match status" value="1"/>
</dbReference>
<dbReference type="STRING" id="1397108.IMCC12053_3100"/>
<dbReference type="OrthoDB" id="9796999at2"/>